<dbReference type="GO" id="GO:0016787">
    <property type="term" value="F:hydrolase activity"/>
    <property type="evidence" value="ECO:0007669"/>
    <property type="project" value="UniProtKB-KW"/>
</dbReference>
<comment type="caution">
    <text evidence="2">The sequence shown here is derived from an EMBL/GenBank/DDBJ whole genome shotgun (WGS) entry which is preliminary data.</text>
</comment>
<evidence type="ECO:0000313" key="3">
    <source>
        <dbReference type="Proteomes" id="UP000643810"/>
    </source>
</evidence>
<name>A0ABR7GGN1_9FIRM</name>
<proteinExistence type="predicted"/>
<dbReference type="Pfam" id="PF12146">
    <property type="entry name" value="Hydrolase_4"/>
    <property type="match status" value="1"/>
</dbReference>
<keyword evidence="3" id="KW-1185">Reference proteome</keyword>
<dbReference type="InterPro" id="IPR029058">
    <property type="entry name" value="AB_hydrolase_fold"/>
</dbReference>
<dbReference type="InterPro" id="IPR051044">
    <property type="entry name" value="MAG_DAG_Lipase"/>
</dbReference>
<dbReference type="Gene3D" id="3.40.50.1820">
    <property type="entry name" value="alpha/beta hydrolase"/>
    <property type="match status" value="1"/>
</dbReference>
<dbReference type="RefSeq" id="WP_118281522.1">
    <property type="nucleotide sequence ID" value="NZ_JACOPG010000003.1"/>
</dbReference>
<protein>
    <submittedName>
        <fullName evidence="2">Alpha/beta fold hydrolase</fullName>
    </submittedName>
</protein>
<dbReference type="EMBL" id="JACOPG010000003">
    <property type="protein sequence ID" value="MBC5686610.1"/>
    <property type="molecule type" value="Genomic_DNA"/>
</dbReference>
<dbReference type="Proteomes" id="UP000643810">
    <property type="component" value="Unassembled WGS sequence"/>
</dbReference>
<evidence type="ECO:0000313" key="2">
    <source>
        <dbReference type="EMBL" id="MBC5686610.1"/>
    </source>
</evidence>
<accession>A0ABR7GGN1</accession>
<organism evidence="2 3">
    <name type="scientific">Roseburia lenta</name>
    <dbReference type="NCBI Taxonomy" id="2763061"/>
    <lineage>
        <taxon>Bacteria</taxon>
        <taxon>Bacillati</taxon>
        <taxon>Bacillota</taxon>
        <taxon>Clostridia</taxon>
        <taxon>Lachnospirales</taxon>
        <taxon>Lachnospiraceae</taxon>
        <taxon>Roseburia</taxon>
    </lineage>
</organism>
<dbReference type="InterPro" id="IPR022742">
    <property type="entry name" value="Hydrolase_4"/>
</dbReference>
<keyword evidence="2" id="KW-0378">Hydrolase</keyword>
<reference evidence="2 3" key="1">
    <citation type="submission" date="2020-08" db="EMBL/GenBank/DDBJ databases">
        <title>Genome public.</title>
        <authorList>
            <person name="Liu C."/>
            <person name="Sun Q."/>
        </authorList>
    </citation>
    <scope>NUCLEOTIDE SEQUENCE [LARGE SCALE GENOMIC DNA]</scope>
    <source>
        <strain evidence="2 3">NSJ-9</strain>
    </source>
</reference>
<feature type="domain" description="Serine aminopeptidase S33" evidence="1">
    <location>
        <begin position="58"/>
        <end position="310"/>
    </location>
</feature>
<evidence type="ECO:0000259" key="1">
    <source>
        <dbReference type="Pfam" id="PF12146"/>
    </source>
</evidence>
<sequence>MTREETKAAVKALLISDEDFAARLEDTIKPWVAEHLQEEYFTSFDGTRIHTHYAIHPKEKASIVISHGFCEFAGKFHEVMYYMYEMGYSVFFIEHRGHGFSDRADCIHEWDRVYVKDYGEYVQDMHEFMEQVVKKHSLTHKYYLYAHSMGGAIGTLFLEKYPEVFERAVLSSPMLQVNFGKNPTWLVKVLMVLSKILRWDLKYVPGQKGFDHVYVFATSSSTSEPRYAYIFNQREQVPQYTSYGGTYAWTRASIKATKQIARDAGKVQIPVLLCQAGRDTMVRAEGQEYFAKNSGNTRIVRFPDSKHELFTATYDIMLPYYEEVFDFYAEK</sequence>
<dbReference type="PANTHER" id="PTHR11614">
    <property type="entry name" value="PHOSPHOLIPASE-RELATED"/>
    <property type="match status" value="1"/>
</dbReference>
<gene>
    <name evidence="2" type="ORF">H8R94_08380</name>
</gene>
<dbReference type="SUPFAM" id="SSF53474">
    <property type="entry name" value="alpha/beta-Hydrolases"/>
    <property type="match status" value="1"/>
</dbReference>